<evidence type="ECO:0000259" key="9">
    <source>
        <dbReference type="PROSITE" id="PS50832"/>
    </source>
</evidence>
<comment type="similarity">
    <text evidence="2">Belongs to the IF-1 family.</text>
</comment>
<comment type="function">
    <text evidence="1">One of the essential components for the initiation of protein synthesis. Stabilizes the binding of IF-2 and IF-3 on the 30S subunit to which N-formylmethionyl-tRNA(fMet) subsequently binds. Helps modulate mRNA selection, yielding the 30S pre-initiation complex (PIC). Upon addition of the 50S ribosomal subunit IF-1, IF-2 and IF-3 are released leaving the mature 70S translation initiation complex.</text>
</comment>
<proteinExistence type="inferred from homology"/>
<evidence type="ECO:0000256" key="3">
    <source>
        <dbReference type="ARBA" id="ARBA00011599"/>
    </source>
</evidence>
<evidence type="ECO:0000313" key="11">
    <source>
        <dbReference type="Proteomes" id="UP000224006"/>
    </source>
</evidence>
<reference evidence="10 11" key="1">
    <citation type="submission" date="2017-09" db="EMBL/GenBank/DDBJ databases">
        <title>Genome sequencing of Besnoitia besnoiti strain Bb-Ger1.</title>
        <authorList>
            <person name="Schares G."/>
            <person name="Venepally P."/>
            <person name="Lorenzi H.A."/>
        </authorList>
    </citation>
    <scope>NUCLEOTIDE SEQUENCE [LARGE SCALE GENOMIC DNA]</scope>
    <source>
        <strain evidence="10 11">Bb-Ger1</strain>
    </source>
</reference>
<dbReference type="Proteomes" id="UP000224006">
    <property type="component" value="Chromosome II"/>
</dbReference>
<dbReference type="GO" id="GO:0005829">
    <property type="term" value="C:cytosol"/>
    <property type="evidence" value="ECO:0007669"/>
    <property type="project" value="TreeGrafter"/>
</dbReference>
<dbReference type="GeneID" id="40308854"/>
<dbReference type="GO" id="GO:0003743">
    <property type="term" value="F:translation initiation factor activity"/>
    <property type="evidence" value="ECO:0007669"/>
    <property type="project" value="UniProtKB-UniRule"/>
</dbReference>
<keyword evidence="11" id="KW-1185">Reference proteome</keyword>
<dbReference type="OrthoDB" id="1714886at2759"/>
<comment type="caution">
    <text evidence="10">The sequence shown here is derived from an EMBL/GenBank/DDBJ whole genome shotgun (WGS) entry which is preliminary data.</text>
</comment>
<dbReference type="VEuPathDB" id="ToxoDB:BESB_038730"/>
<dbReference type="AlphaFoldDB" id="A0A2A9MHH3"/>
<evidence type="ECO:0000313" key="10">
    <source>
        <dbReference type="EMBL" id="PFH37415.1"/>
    </source>
</evidence>
<dbReference type="KEGG" id="bbes:BESB_038730"/>
<comment type="subunit">
    <text evidence="3">Component of the 30S ribosomal translation pre-initiation complex which assembles on the 30S ribosome in the order IF-2 and IF-3, IF-1 and N-formylmethionyl-tRNA(fMet); mRNA recruitment can occur at any time during PIC assembly.</text>
</comment>
<evidence type="ECO:0000256" key="8">
    <source>
        <dbReference type="SAM" id="SignalP"/>
    </source>
</evidence>
<dbReference type="PANTHER" id="PTHR33370:SF1">
    <property type="entry name" value="TRANSLATION INITIATION FACTOR IF-1, CHLOROPLASTIC"/>
    <property type="match status" value="1"/>
</dbReference>
<feature type="domain" description="S1-like" evidence="9">
    <location>
        <begin position="297"/>
        <end position="340"/>
    </location>
</feature>
<protein>
    <recommendedName>
        <fullName evidence="9">S1-like domain-containing protein</fullName>
    </recommendedName>
</protein>
<dbReference type="Pfam" id="PF01176">
    <property type="entry name" value="eIF-1a"/>
    <property type="match status" value="1"/>
</dbReference>
<dbReference type="EMBL" id="NWUJ01000002">
    <property type="protein sequence ID" value="PFH37415.1"/>
    <property type="molecule type" value="Genomic_DNA"/>
</dbReference>
<dbReference type="GO" id="GO:0003723">
    <property type="term" value="F:RNA binding"/>
    <property type="evidence" value="ECO:0007669"/>
    <property type="project" value="InterPro"/>
</dbReference>
<dbReference type="Gene3D" id="2.40.50.140">
    <property type="entry name" value="Nucleic acid-binding proteins"/>
    <property type="match status" value="1"/>
</dbReference>
<feature type="signal peptide" evidence="8">
    <location>
        <begin position="1"/>
        <end position="27"/>
    </location>
</feature>
<feature type="chain" id="PRO_5011998712" description="S1-like domain-containing protein" evidence="8">
    <location>
        <begin position="28"/>
        <end position="351"/>
    </location>
</feature>
<keyword evidence="5 6" id="KW-0648">Protein biosynthesis</keyword>
<name>A0A2A9MHH3_BESBE</name>
<keyword evidence="4 6" id="KW-0396">Initiation factor</keyword>
<dbReference type="InterPro" id="IPR012340">
    <property type="entry name" value="NA-bd_OB-fold"/>
</dbReference>
<dbReference type="InterPro" id="IPR004368">
    <property type="entry name" value="TIF_IF1"/>
</dbReference>
<accession>A0A2A9MHH3</accession>
<feature type="region of interest" description="Disordered" evidence="7">
    <location>
        <begin position="219"/>
        <end position="248"/>
    </location>
</feature>
<evidence type="ECO:0000256" key="4">
    <source>
        <dbReference type="ARBA" id="ARBA00022540"/>
    </source>
</evidence>
<gene>
    <name evidence="10" type="ORF">BESB_038730</name>
</gene>
<dbReference type="RefSeq" id="XP_029221424.1">
    <property type="nucleotide sequence ID" value="XM_029362459.1"/>
</dbReference>
<dbReference type="SUPFAM" id="SSF50249">
    <property type="entry name" value="Nucleic acid-binding proteins"/>
    <property type="match status" value="1"/>
</dbReference>
<evidence type="ECO:0000256" key="2">
    <source>
        <dbReference type="ARBA" id="ARBA00010939"/>
    </source>
</evidence>
<evidence type="ECO:0000256" key="5">
    <source>
        <dbReference type="ARBA" id="ARBA00022917"/>
    </source>
</evidence>
<evidence type="ECO:0000256" key="6">
    <source>
        <dbReference type="PROSITE-ProRule" id="PRU00181"/>
    </source>
</evidence>
<dbReference type="PROSITE" id="PS50832">
    <property type="entry name" value="S1_IF1_TYPE"/>
    <property type="match status" value="1"/>
</dbReference>
<evidence type="ECO:0000256" key="1">
    <source>
        <dbReference type="ARBA" id="ARBA00003935"/>
    </source>
</evidence>
<evidence type="ECO:0000256" key="7">
    <source>
        <dbReference type="SAM" id="MobiDB-lite"/>
    </source>
</evidence>
<organism evidence="10 11">
    <name type="scientific">Besnoitia besnoiti</name>
    <name type="common">Apicomplexan protozoan</name>
    <dbReference type="NCBI Taxonomy" id="94643"/>
    <lineage>
        <taxon>Eukaryota</taxon>
        <taxon>Sar</taxon>
        <taxon>Alveolata</taxon>
        <taxon>Apicomplexa</taxon>
        <taxon>Conoidasida</taxon>
        <taxon>Coccidia</taxon>
        <taxon>Eucoccidiorida</taxon>
        <taxon>Eimeriorina</taxon>
        <taxon>Sarcocystidae</taxon>
        <taxon>Besnoitia</taxon>
    </lineage>
</organism>
<sequence length="351" mass="37194">MRLGILHRVCNVSLALLLFFSLKPSNGLEAGSVYAQSRSVLLPFPPGRHSHLDGLQGSSGRLSSESPLASCSHALPSFTSCSLATGTLIGDNDAHICASPWRKDQAYSADLRIQPEGPPQAFRNPRRQGPAFCTSFIGNAQRVCGYHVTEARSPLSHQLMSAATMSTPLSARCPVGVSTGKFDRTSCIYNAPLVRAFLQLAPQGVQVVSGLRFSRSSLLGSRSSTSNPKQAAARQASRGSGKRGTSTFSASGRIVSALPGGSFLVELEAVSTPARTAASSSQPYSPAPIVTPPALVGKQMLCSLGGKLRLNRIRVQLYDLVDIEFCPLDPSRGRIVYRRKSGADSAASQPK</sequence>
<dbReference type="InterPro" id="IPR006196">
    <property type="entry name" value="RNA-binding_domain_S1_IF1"/>
</dbReference>
<dbReference type="GO" id="GO:0043022">
    <property type="term" value="F:ribosome binding"/>
    <property type="evidence" value="ECO:0007669"/>
    <property type="project" value="TreeGrafter"/>
</dbReference>
<dbReference type="PANTHER" id="PTHR33370">
    <property type="entry name" value="TRANSLATION INITIATION FACTOR IF-1, CHLOROPLASTIC"/>
    <property type="match status" value="1"/>
</dbReference>
<keyword evidence="8" id="KW-0732">Signal</keyword>